<evidence type="ECO:0000313" key="2">
    <source>
        <dbReference type="Proteomes" id="UP000594014"/>
    </source>
</evidence>
<keyword evidence="2" id="KW-1185">Reference proteome</keyword>
<gene>
    <name evidence="1" type="ORF">FRZ06_04745</name>
</gene>
<sequence>MNKLTRNRVLSSSLVSVVSFILLYAGVRFVLDHQISFNNILAYAGFSLLIGVIASMLYLFRPKLSLSIFLAGLLVGFVSMYRAFLADGSGWGDLAGLISLFFFVILGLITGLIVQLAYHLYEKFVK</sequence>
<dbReference type="EMBL" id="CP042469">
    <property type="protein sequence ID" value="QOX62703.1"/>
    <property type="molecule type" value="Genomic_DNA"/>
</dbReference>
<protein>
    <submittedName>
        <fullName evidence="1">Uncharacterized protein</fullName>
    </submittedName>
</protein>
<reference evidence="1" key="1">
    <citation type="submission" date="2019-08" db="EMBL/GenBank/DDBJ databases">
        <title>Genome sequence of Clostridiales bacterium MT110.</title>
        <authorList>
            <person name="Cao J."/>
        </authorList>
    </citation>
    <scope>NUCLEOTIDE SEQUENCE</scope>
    <source>
        <strain evidence="1">MT110</strain>
    </source>
</reference>
<dbReference type="Proteomes" id="UP000594014">
    <property type="component" value="Chromosome"/>
</dbReference>
<organism evidence="1 2">
    <name type="scientific">Anoxybacterium hadale</name>
    <dbReference type="NCBI Taxonomy" id="3408580"/>
    <lineage>
        <taxon>Bacteria</taxon>
        <taxon>Bacillati</taxon>
        <taxon>Bacillota</taxon>
        <taxon>Clostridia</taxon>
        <taxon>Peptostreptococcales</taxon>
        <taxon>Anaerovoracaceae</taxon>
        <taxon>Anoxybacterium</taxon>
    </lineage>
</organism>
<name>A0ACD1A8D4_9FIRM</name>
<proteinExistence type="predicted"/>
<evidence type="ECO:0000313" key="1">
    <source>
        <dbReference type="EMBL" id="QOX62703.1"/>
    </source>
</evidence>
<accession>A0ACD1A8D4</accession>